<organism evidence="1 2">
    <name type="scientific">Salipaludibacillus keqinensis</name>
    <dbReference type="NCBI Taxonomy" id="2045207"/>
    <lineage>
        <taxon>Bacteria</taxon>
        <taxon>Bacillati</taxon>
        <taxon>Bacillota</taxon>
        <taxon>Bacilli</taxon>
        <taxon>Bacillales</taxon>
        <taxon>Bacillaceae</taxon>
    </lineage>
</organism>
<name>A0A323TR04_9BACI</name>
<dbReference type="OrthoDB" id="9804993at2"/>
<dbReference type="AlphaFoldDB" id="A0A323TR04"/>
<reference evidence="1 2" key="1">
    <citation type="submission" date="2017-10" db="EMBL/GenBank/DDBJ databases">
        <title>Bacillus sp. nov., a halophilic bacterium isolated from a Keqin Lake.</title>
        <authorList>
            <person name="Wang H."/>
        </authorList>
    </citation>
    <scope>NUCLEOTIDE SEQUENCE [LARGE SCALE GENOMIC DNA]</scope>
    <source>
        <strain evidence="1 2">KQ-12</strain>
    </source>
</reference>
<accession>A0A323TR04</accession>
<dbReference type="PANTHER" id="PTHR15394:SF3">
    <property type="entry name" value="SERINE HYDROLASE RBBP9"/>
    <property type="match status" value="1"/>
</dbReference>
<dbReference type="InterPro" id="IPR029058">
    <property type="entry name" value="AB_hydrolase_fold"/>
</dbReference>
<dbReference type="GO" id="GO:0016787">
    <property type="term" value="F:hydrolase activity"/>
    <property type="evidence" value="ECO:0007669"/>
    <property type="project" value="InterPro"/>
</dbReference>
<protein>
    <recommendedName>
        <fullName evidence="3">Serine hydrolase family protein</fullName>
    </recommendedName>
</protein>
<dbReference type="Pfam" id="PF06821">
    <property type="entry name" value="Ser_hydrolase"/>
    <property type="match status" value="1"/>
</dbReference>
<dbReference type="RefSeq" id="WP_110608588.1">
    <property type="nucleotide sequence ID" value="NZ_PDOD01000001.1"/>
</dbReference>
<dbReference type="PANTHER" id="PTHR15394">
    <property type="entry name" value="SERINE HYDROLASE RBBP9"/>
    <property type="match status" value="1"/>
</dbReference>
<dbReference type="Proteomes" id="UP000248214">
    <property type="component" value="Unassembled WGS sequence"/>
</dbReference>
<sequence>MRKRILFIHSAGPQDLNQGSSGLKVCLQKNLGEEYALLAPKMPDPENPTYALWKAQLEKELASFEDEIILIGHSLGGSVLLKYLSEGPCEQPISALFMIASPYWGVDDDWRKEDFRLQDDFAAKLPHIPQIFLYHSQNEDIVPFAHVEHYKEKLPLAKIRIIDGAEHLFDDGLPELLTDLKEL</sequence>
<gene>
    <name evidence="1" type="ORF">CR194_05400</name>
</gene>
<dbReference type="InterPro" id="IPR010662">
    <property type="entry name" value="RBBP9/YdeN"/>
</dbReference>
<dbReference type="EMBL" id="PDOD01000001">
    <property type="protein sequence ID" value="PYZ94953.1"/>
    <property type="molecule type" value="Genomic_DNA"/>
</dbReference>
<proteinExistence type="predicted"/>
<evidence type="ECO:0000313" key="2">
    <source>
        <dbReference type="Proteomes" id="UP000248214"/>
    </source>
</evidence>
<dbReference type="SUPFAM" id="SSF53474">
    <property type="entry name" value="alpha/beta-Hydrolases"/>
    <property type="match status" value="1"/>
</dbReference>
<evidence type="ECO:0008006" key="3">
    <source>
        <dbReference type="Google" id="ProtNLM"/>
    </source>
</evidence>
<comment type="caution">
    <text evidence="1">The sequence shown here is derived from an EMBL/GenBank/DDBJ whole genome shotgun (WGS) entry which is preliminary data.</text>
</comment>
<keyword evidence="2" id="KW-1185">Reference proteome</keyword>
<evidence type="ECO:0000313" key="1">
    <source>
        <dbReference type="EMBL" id="PYZ94953.1"/>
    </source>
</evidence>
<dbReference type="Gene3D" id="3.40.50.1820">
    <property type="entry name" value="alpha/beta hydrolase"/>
    <property type="match status" value="1"/>
</dbReference>